<evidence type="ECO:0000256" key="1">
    <source>
        <dbReference type="ARBA" id="ARBA00023002"/>
    </source>
</evidence>
<dbReference type="EMBL" id="KV784355">
    <property type="protein sequence ID" value="OEU19624.1"/>
    <property type="molecule type" value="Genomic_DNA"/>
</dbReference>
<keyword evidence="1" id="KW-0560">Oxidoreductase</keyword>
<keyword evidence="4" id="KW-1185">Reference proteome</keyword>
<feature type="domain" description="Enoyl reductase (ER)" evidence="2">
    <location>
        <begin position="12"/>
        <end position="363"/>
    </location>
</feature>
<dbReference type="InParanoid" id="A0A1E7FNB4"/>
<evidence type="ECO:0000313" key="4">
    <source>
        <dbReference type="Proteomes" id="UP000095751"/>
    </source>
</evidence>
<reference evidence="3 4" key="1">
    <citation type="submission" date="2016-09" db="EMBL/GenBank/DDBJ databases">
        <title>Extensive genetic diversity and differential bi-allelic expression allows diatom success in the polar Southern Ocean.</title>
        <authorList>
            <consortium name="DOE Joint Genome Institute"/>
            <person name="Mock T."/>
            <person name="Otillar R.P."/>
            <person name="Strauss J."/>
            <person name="Dupont C."/>
            <person name="Frickenhaus S."/>
            <person name="Maumus F."/>
            <person name="Mcmullan M."/>
            <person name="Sanges R."/>
            <person name="Schmutz J."/>
            <person name="Toseland A."/>
            <person name="Valas R."/>
            <person name="Veluchamy A."/>
            <person name="Ward B.J."/>
            <person name="Allen A."/>
            <person name="Barry K."/>
            <person name="Falciatore A."/>
            <person name="Ferrante M."/>
            <person name="Fortunato A.E."/>
            <person name="Gloeckner G."/>
            <person name="Gruber A."/>
            <person name="Hipkin R."/>
            <person name="Janech M."/>
            <person name="Kroth P."/>
            <person name="Leese F."/>
            <person name="Lindquist E."/>
            <person name="Lyon B.R."/>
            <person name="Martin J."/>
            <person name="Mayer C."/>
            <person name="Parker M."/>
            <person name="Quesneville H."/>
            <person name="Raymond J."/>
            <person name="Uhlig C."/>
            <person name="Valentin K.U."/>
            <person name="Worden A.Z."/>
            <person name="Armbrust E.V."/>
            <person name="Bowler C."/>
            <person name="Green B."/>
            <person name="Moulton V."/>
            <person name="Van Oosterhout C."/>
            <person name="Grigoriev I."/>
        </authorList>
    </citation>
    <scope>NUCLEOTIDE SEQUENCE [LARGE SCALE GENOMIC DNA]</scope>
    <source>
        <strain evidence="3 4">CCMP1102</strain>
    </source>
</reference>
<name>A0A1E7FNB4_9STRA</name>
<dbReference type="OrthoDB" id="256333at2759"/>
<dbReference type="InterPro" id="IPR013154">
    <property type="entry name" value="ADH-like_N"/>
</dbReference>
<dbReference type="SUPFAM" id="SSF51735">
    <property type="entry name" value="NAD(P)-binding Rossmann-fold domains"/>
    <property type="match status" value="1"/>
</dbReference>
<dbReference type="SMART" id="SM00829">
    <property type="entry name" value="PKS_ER"/>
    <property type="match status" value="1"/>
</dbReference>
<dbReference type="Gene3D" id="3.90.180.10">
    <property type="entry name" value="Medium-chain alcohol dehydrogenases, catalytic domain"/>
    <property type="match status" value="1"/>
</dbReference>
<dbReference type="SUPFAM" id="SSF50129">
    <property type="entry name" value="GroES-like"/>
    <property type="match status" value="1"/>
</dbReference>
<dbReference type="InterPro" id="IPR013149">
    <property type="entry name" value="ADH-like_C"/>
</dbReference>
<evidence type="ECO:0000259" key="2">
    <source>
        <dbReference type="SMART" id="SM00829"/>
    </source>
</evidence>
<organism evidence="3 4">
    <name type="scientific">Fragilariopsis cylindrus CCMP1102</name>
    <dbReference type="NCBI Taxonomy" id="635003"/>
    <lineage>
        <taxon>Eukaryota</taxon>
        <taxon>Sar</taxon>
        <taxon>Stramenopiles</taxon>
        <taxon>Ochrophyta</taxon>
        <taxon>Bacillariophyta</taxon>
        <taxon>Bacillariophyceae</taxon>
        <taxon>Bacillariophycidae</taxon>
        <taxon>Bacillariales</taxon>
        <taxon>Bacillariaceae</taxon>
        <taxon>Fragilariopsis</taxon>
    </lineage>
</organism>
<dbReference type="Pfam" id="PF00107">
    <property type="entry name" value="ADH_zinc_N"/>
    <property type="match status" value="1"/>
</dbReference>
<sequence length="367" mass="39403">MTTMMDAVRYHGPDVPLTFEKVPKPEPKNLSSEDVIVEIKATSLCHTELHFADGTLNLGVKPMTLGHECVGIITHHNTTESEKKSRVGERVIVYYYDGCGSCRWCTKGEVQICDALRAEYGFIADGGLAEYIVTPSKNALVLPDHVSFIDAAPIGCGVTTAVHAAKMGNVNNNSNDGTDIDKTVLIYGCNGVGFGLVQLMKNVYGISQIIVVTRSESKRKKALELGATHVIDGTCDPSTVAATVREMTDGKGVDVIFECVGRRETMDACVGWAGALGKRGRLVLVGYHAGDQHDFRCHPLPMIVYEQSIIGSVGATLEDLKEAVSYVGEGKLCTVIDSTIPLSCFQQGLDKIKDCSCVGKIVCVPGS</sequence>
<dbReference type="AlphaFoldDB" id="A0A1E7FNB4"/>
<dbReference type="Pfam" id="PF08240">
    <property type="entry name" value="ADH_N"/>
    <property type="match status" value="1"/>
</dbReference>
<dbReference type="Proteomes" id="UP000095751">
    <property type="component" value="Unassembled WGS sequence"/>
</dbReference>
<dbReference type="PANTHER" id="PTHR43401:SF4">
    <property type="entry name" value="D-ARABINOSE 1-DEHYDROGENASE (NADP(+))"/>
    <property type="match status" value="1"/>
</dbReference>
<dbReference type="InterPro" id="IPR036291">
    <property type="entry name" value="NAD(P)-bd_dom_sf"/>
</dbReference>
<dbReference type="InterPro" id="IPR020843">
    <property type="entry name" value="ER"/>
</dbReference>
<gene>
    <name evidence="3" type="ORF">FRACYDRAFT_206538</name>
</gene>
<dbReference type="PANTHER" id="PTHR43401">
    <property type="entry name" value="L-THREONINE 3-DEHYDROGENASE"/>
    <property type="match status" value="1"/>
</dbReference>
<protein>
    <submittedName>
        <fullName evidence="3">GroES-like protein</fullName>
    </submittedName>
</protein>
<dbReference type="InterPro" id="IPR011032">
    <property type="entry name" value="GroES-like_sf"/>
</dbReference>
<proteinExistence type="predicted"/>
<dbReference type="KEGG" id="fcy:FRACYDRAFT_206538"/>
<evidence type="ECO:0000313" key="3">
    <source>
        <dbReference type="EMBL" id="OEU19624.1"/>
    </source>
</evidence>
<dbReference type="InterPro" id="IPR050129">
    <property type="entry name" value="Zn_alcohol_dh"/>
</dbReference>
<accession>A0A1E7FNB4</accession>
<dbReference type="GO" id="GO:0016491">
    <property type="term" value="F:oxidoreductase activity"/>
    <property type="evidence" value="ECO:0007669"/>
    <property type="project" value="UniProtKB-KW"/>
</dbReference>